<dbReference type="GeneID" id="40524320"/>
<evidence type="ECO:0000313" key="2">
    <source>
        <dbReference type="Proteomes" id="UP000226236"/>
    </source>
</evidence>
<evidence type="ECO:0000313" key="1">
    <source>
        <dbReference type="EMBL" id="AST99909.1"/>
    </source>
</evidence>
<proteinExistence type="predicted"/>
<name>A0A223LC33_BPPB1</name>
<keyword evidence="2" id="KW-1185">Reference proteome</keyword>
<organism evidence="1 2">
    <name type="scientific">Bacillus phage PBS1</name>
    <dbReference type="NCBI Taxonomy" id="2884423"/>
    <lineage>
        <taxon>Viruses</taxon>
        <taxon>Duplodnaviria</taxon>
        <taxon>Heunggongvirae</taxon>
        <taxon>Uroviricota</taxon>
        <taxon>Caudoviricetes</taxon>
        <taxon>Takahashivirus</taxon>
        <taxon>Bacillus phage PBS1</taxon>
    </lineage>
</organism>
<dbReference type="EMBL" id="MF360957">
    <property type="protein sequence ID" value="AST99909.1"/>
    <property type="molecule type" value="Genomic_DNA"/>
</dbReference>
<dbReference type="Proteomes" id="UP000226236">
    <property type="component" value="Segment"/>
</dbReference>
<dbReference type="RefSeq" id="YP_009664289.1">
    <property type="nucleotide sequence ID" value="NC_043027.1"/>
</dbReference>
<reference evidence="1 2" key="1">
    <citation type="submission" date="2017-06" db="EMBL/GenBank/DDBJ databases">
        <authorList>
            <person name="Russell D.A."/>
            <person name="Jacobs-Sera D."/>
            <person name="Duda R."/>
            <person name="Hatfull G.F."/>
            <person name="Hendrix R.W."/>
        </authorList>
    </citation>
    <scope>NUCLEOTIDE SEQUENCE [LARGE SCALE GENOMIC DNA]</scope>
</reference>
<accession>A0A223LC33</accession>
<gene>
    <name evidence="1" type="primary">87</name>
    <name evidence="1" type="ORF">PBI_PBS1_87</name>
</gene>
<protein>
    <recommendedName>
        <fullName evidence="3">Tail fiber protein</fullName>
    </recommendedName>
</protein>
<evidence type="ECO:0008006" key="3">
    <source>
        <dbReference type="Google" id="ProtNLM"/>
    </source>
</evidence>
<sequence>MKVLSNIDLGGVAKIVNLPSPTEGSDLVSKSFVENKIDKAITDFDFQNDVKAIQSDATLVIDSPVVGDRYVIKDPTTLDPSFGTIEGLEAGDIVQYDGSKFVVTYDVSSKGDGVLLFSKSDKQFFKYTNSTWSIADLTTINAGRGLENIDDTFNVKIDNVSIGLNVGNQLEVIDKSITKTKLGTDLAGLGLEQNTDGSLKVKLNDSRLATDADGLKIVGSLNPKFVSTIGDGTATSFTVNHNFNTRDVIVQVFDNETFANISTDIVRVDENNITVSFSQAPTLNQYRVVVMS</sequence>